<evidence type="ECO:0000313" key="1">
    <source>
        <dbReference type="EMBL" id="BCO09071.1"/>
    </source>
</evidence>
<organism evidence="1 2">
    <name type="scientific">Desulfolithobacter dissulfuricans</name>
    <dbReference type="NCBI Taxonomy" id="2795293"/>
    <lineage>
        <taxon>Bacteria</taxon>
        <taxon>Pseudomonadati</taxon>
        <taxon>Thermodesulfobacteriota</taxon>
        <taxon>Desulfobulbia</taxon>
        <taxon>Desulfobulbales</taxon>
        <taxon>Desulfobulbaceae</taxon>
        <taxon>Desulfolithobacter</taxon>
    </lineage>
</organism>
<proteinExistence type="predicted"/>
<dbReference type="KEGG" id="ddu:GF1_14470"/>
<dbReference type="EMBL" id="AP024233">
    <property type="protein sequence ID" value="BCO09071.1"/>
    <property type="molecule type" value="Genomic_DNA"/>
</dbReference>
<dbReference type="RefSeq" id="WP_267928947.1">
    <property type="nucleotide sequence ID" value="NZ_AP024233.1"/>
</dbReference>
<reference evidence="1" key="1">
    <citation type="submission" date="2020-12" db="EMBL/GenBank/DDBJ databases">
        <title>Desulfobium dissulfuricans gen. nov., sp. nov., a novel mesophilic, sulfate-reducing bacterium isolated from a deep-sea hydrothermal vent.</title>
        <authorList>
            <person name="Hashimoto Y."/>
            <person name="Tame A."/>
            <person name="Sawayama S."/>
            <person name="Miyazaki J."/>
            <person name="Takai K."/>
            <person name="Nakagawa S."/>
        </authorList>
    </citation>
    <scope>NUCLEOTIDE SEQUENCE</scope>
    <source>
        <strain evidence="1">GF1</strain>
    </source>
</reference>
<keyword evidence="2" id="KW-1185">Reference proteome</keyword>
<accession>A0A915XL25</accession>
<name>A0A915XL25_9BACT</name>
<sequence>MLIPREKPHLTGLNSYYLRIDKFVEHLQGEIGSGCIYCRAVDQELLIYFDEQEILRGVVQDDGAQSRVSPSLKPVLEALNAKNFVVSVYYLDPNAIFFWSQMGPFRRARNLLTSRDIGLPELMYRLEQKEFSGFVDVELQNGESGLLFLHRGKRVGGSYSWGQGGLSPAREAYQGLVERLAGTEATYRVGHFQREQVEAEVRTGNSHPEETAGPQSFADLATALEEFLEIYGRIMKRRSRQDPVILLKQCFLDHLDKYPFLDPFSSPFQYENNRVTLADEARGEEIAEAVVGCAWEVASRHRAEKKFRTELGKWAYRSALEDRGIAVER</sequence>
<dbReference type="AlphaFoldDB" id="A0A915XL25"/>
<evidence type="ECO:0000313" key="2">
    <source>
        <dbReference type="Proteomes" id="UP001063350"/>
    </source>
</evidence>
<dbReference type="Proteomes" id="UP001063350">
    <property type="component" value="Chromosome"/>
</dbReference>
<protein>
    <submittedName>
        <fullName evidence="1">Uncharacterized protein</fullName>
    </submittedName>
</protein>
<gene>
    <name evidence="1" type="ORF">GF1_14470</name>
</gene>